<sequence>MSGVGVAAGLGVLGPAAFSTSASSAPPPVFAHGVASGDPLPDAVVLWTRVTPTPECLPGAGRGPEVDVTWEVATDDDFSDVVRRGVVRTGPAADHTVKVDATGLEPGTDYRYRFVLGEHTSRSGRTRTAPSPGSSPSQLRFGVVSCANWQAGWFTSYRLLAERGDLDAVIHLGDYLYEYQPGKYSYGHEQIDIRLHDPQREIVSLRDYRRRHAQYKTDPDLQELHAAVPFIVTWDDHEVADGNWKGGAFEHQPDTEGPWKKRVRAAHRAYDEWMPVRISGTAVAGDGEKIYRRLQFGQLADLSMLDLRSYRSERVQPGDPAVDDVQRTIAGGSQLAWLCDNLSTSPCRWKLVGNPVMVAPVLMPPRPQREQDALSQHVATTSRRTSEPNTDTWNGYTSDRDRLLRRLEDDGIAGAVFLTGDVHTAWATEVPSPSTGRPIAVELVCNSLTSNNVDDFMGTRPRTTSLTLEAAIQQENPHVKWVNLDDHGYAVLSVTPERLQMDWHAISDRRDPDATSRVLSSWTVAAGVARVVPVRDPVPA</sequence>
<dbReference type="Gene3D" id="2.60.40.380">
    <property type="entry name" value="Purple acid phosphatase-like, N-terminal"/>
    <property type="match status" value="1"/>
</dbReference>
<dbReference type="InterPro" id="IPR052900">
    <property type="entry name" value="Phospholipid_Metab_Enz"/>
</dbReference>
<feature type="region of interest" description="Disordered" evidence="1">
    <location>
        <begin position="367"/>
        <end position="395"/>
    </location>
</feature>
<gene>
    <name evidence="4" type="ORF">ESP62_008250</name>
</gene>
<dbReference type="AlphaFoldDB" id="A0A641ANE8"/>
<comment type="caution">
    <text evidence="4">The sequence shown here is derived from an EMBL/GenBank/DDBJ whole genome shotgun (WGS) entry which is preliminary data.</text>
</comment>
<dbReference type="PANTHER" id="PTHR43606:SF2">
    <property type="entry name" value="ALKALINE PHOSPHATASE FAMILY PROTEIN (AFU_ORTHOLOGUE AFUA_5G03860)"/>
    <property type="match status" value="1"/>
</dbReference>
<evidence type="ECO:0000313" key="5">
    <source>
        <dbReference type="Proteomes" id="UP001515100"/>
    </source>
</evidence>
<dbReference type="PANTHER" id="PTHR43606">
    <property type="entry name" value="PHOSPHATASE, PUTATIVE (AFU_ORTHOLOGUE AFUA_6G08710)-RELATED"/>
    <property type="match status" value="1"/>
</dbReference>
<name>A0A641ANE8_9ACTN</name>
<dbReference type="CDD" id="cd07389">
    <property type="entry name" value="MPP_PhoD"/>
    <property type="match status" value="1"/>
</dbReference>
<feature type="compositionally biased region" description="Polar residues" evidence="1">
    <location>
        <begin position="373"/>
        <end position="395"/>
    </location>
</feature>
<protein>
    <submittedName>
        <fullName evidence="4">Alkaline phosphatase</fullName>
    </submittedName>
</protein>
<dbReference type="Proteomes" id="UP001515100">
    <property type="component" value="Unassembled WGS sequence"/>
</dbReference>
<dbReference type="RefSeq" id="WP_129183404.1">
    <property type="nucleotide sequence ID" value="NZ_JAGIOG010000001.1"/>
</dbReference>
<feature type="domain" description="PhoD-like phosphatase metallophosphatase" evidence="2">
    <location>
        <begin position="141"/>
        <end position="503"/>
    </location>
</feature>
<organism evidence="4 5">
    <name type="scientific">Aeromicrobium fastidiosum</name>
    <dbReference type="NCBI Taxonomy" id="52699"/>
    <lineage>
        <taxon>Bacteria</taxon>
        <taxon>Bacillati</taxon>
        <taxon>Actinomycetota</taxon>
        <taxon>Actinomycetes</taxon>
        <taxon>Propionibacteriales</taxon>
        <taxon>Nocardioidaceae</taxon>
        <taxon>Aeromicrobium</taxon>
    </lineage>
</organism>
<evidence type="ECO:0000259" key="3">
    <source>
        <dbReference type="Pfam" id="PF16655"/>
    </source>
</evidence>
<keyword evidence="5" id="KW-1185">Reference proteome</keyword>
<feature type="domain" description="Phospholipase D N-terminal" evidence="3">
    <location>
        <begin position="32"/>
        <end position="128"/>
    </location>
</feature>
<dbReference type="InterPro" id="IPR038607">
    <property type="entry name" value="PhoD-like_sf"/>
</dbReference>
<evidence type="ECO:0000259" key="2">
    <source>
        <dbReference type="Pfam" id="PF09423"/>
    </source>
</evidence>
<accession>A0A641ANE8</accession>
<proteinExistence type="predicted"/>
<dbReference type="Pfam" id="PF16655">
    <property type="entry name" value="PhoD_N"/>
    <property type="match status" value="1"/>
</dbReference>
<dbReference type="InterPro" id="IPR032093">
    <property type="entry name" value="PhoD_N"/>
</dbReference>
<reference evidence="4" key="1">
    <citation type="submission" date="2019-09" db="EMBL/GenBank/DDBJ databases">
        <authorList>
            <person name="Li J."/>
        </authorList>
    </citation>
    <scope>NUCLEOTIDE SEQUENCE [LARGE SCALE GENOMIC DNA]</scope>
    <source>
        <strain evidence="4">NRBC 14897</strain>
    </source>
</reference>
<dbReference type="SUPFAM" id="SSF56300">
    <property type="entry name" value="Metallo-dependent phosphatases"/>
    <property type="match status" value="1"/>
</dbReference>
<dbReference type="OrthoDB" id="327733at2"/>
<dbReference type="EMBL" id="SDPP02000002">
    <property type="protein sequence ID" value="KAA1378798.1"/>
    <property type="molecule type" value="Genomic_DNA"/>
</dbReference>
<dbReference type="InterPro" id="IPR029052">
    <property type="entry name" value="Metallo-depent_PP-like"/>
</dbReference>
<dbReference type="Gene3D" id="3.60.21.70">
    <property type="entry name" value="PhoD-like phosphatase"/>
    <property type="match status" value="1"/>
</dbReference>
<dbReference type="InterPro" id="IPR018946">
    <property type="entry name" value="PhoD-like_MPP"/>
</dbReference>
<evidence type="ECO:0000256" key="1">
    <source>
        <dbReference type="SAM" id="MobiDB-lite"/>
    </source>
</evidence>
<evidence type="ECO:0000313" key="4">
    <source>
        <dbReference type="EMBL" id="KAA1378798.1"/>
    </source>
</evidence>
<dbReference type="Pfam" id="PF09423">
    <property type="entry name" value="PhoD"/>
    <property type="match status" value="1"/>
</dbReference>